<accession>A0AAE3LP36</accession>
<keyword evidence="5 7" id="KW-1133">Transmembrane helix</keyword>
<feature type="transmembrane region" description="Helical" evidence="7">
    <location>
        <begin position="68"/>
        <end position="88"/>
    </location>
</feature>
<feature type="transmembrane region" description="Helical" evidence="7">
    <location>
        <begin position="298"/>
        <end position="320"/>
    </location>
</feature>
<feature type="transmembrane region" description="Helical" evidence="7">
    <location>
        <begin position="332"/>
        <end position="356"/>
    </location>
</feature>
<keyword evidence="3" id="KW-1003">Cell membrane</keyword>
<proteinExistence type="predicted"/>
<evidence type="ECO:0000256" key="7">
    <source>
        <dbReference type="SAM" id="Phobius"/>
    </source>
</evidence>
<evidence type="ECO:0000313" key="10">
    <source>
        <dbReference type="Proteomes" id="UP001209318"/>
    </source>
</evidence>
<evidence type="ECO:0000259" key="8">
    <source>
        <dbReference type="PROSITE" id="PS50850"/>
    </source>
</evidence>
<keyword evidence="2" id="KW-0813">Transport</keyword>
<keyword evidence="4 7" id="KW-0812">Transmembrane</keyword>
<comment type="caution">
    <text evidence="9">The sequence shown here is derived from an EMBL/GenBank/DDBJ whole genome shotgun (WGS) entry which is preliminary data.</text>
</comment>
<dbReference type="EMBL" id="JAOUSF010000004">
    <property type="protein sequence ID" value="MCU9614517.1"/>
    <property type="molecule type" value="Genomic_DNA"/>
</dbReference>
<feature type="transmembrane region" description="Helical" evidence="7">
    <location>
        <begin position="44"/>
        <end position="61"/>
    </location>
</feature>
<evidence type="ECO:0000313" key="9">
    <source>
        <dbReference type="EMBL" id="MCU9614517.1"/>
    </source>
</evidence>
<dbReference type="PROSITE" id="PS50850">
    <property type="entry name" value="MFS"/>
    <property type="match status" value="1"/>
</dbReference>
<protein>
    <submittedName>
        <fullName evidence="9">MFS transporter</fullName>
    </submittedName>
</protein>
<feature type="transmembrane region" description="Helical" evidence="7">
    <location>
        <begin position="205"/>
        <end position="222"/>
    </location>
</feature>
<feature type="transmembrane region" description="Helical" evidence="7">
    <location>
        <begin position="362"/>
        <end position="382"/>
    </location>
</feature>
<sequence length="400" mass="44225">MNSLRIRFWVLITIVSISGFSQGMLLPLLAVLLESDGVSSTINGLHATGLYIGVLIASPFMEAPLRRFGYKPLIVVGGLMVLVSLFFFTLWDSLWFWFILRLIIGVGDHALHFSTQTWITSFSPENVRGRNISFYGLFFGIGFAAGPLMTRLITINEALPFMIASIFSLLAWLTIFLLKNELPEREENDNEAFTLRSTFSRFGNVFKYAWAPLLPAFCYGILEASLNSNFPVFGLRNGLDVEIIPIIVSAFSIGGILFQIPLGMLSDKLGRRNILLFVMLTGSISFVGAGLFDNQPLMLIGFFFLSGMLLGSTFSLSIAYMTDNIPRKLLPAGNLMTGMCFSIGSVSGPFFGGLAIDYLPQISFFYLISGALLLIFIALMLYKGNTLAAHTPQNKQIEQL</sequence>
<name>A0AAE3LP36_9BACI</name>
<organism evidence="9 10">
    <name type="scientific">Perspicuibacillus lycopersici</name>
    <dbReference type="NCBI Taxonomy" id="1325689"/>
    <lineage>
        <taxon>Bacteria</taxon>
        <taxon>Bacillati</taxon>
        <taxon>Bacillota</taxon>
        <taxon>Bacilli</taxon>
        <taxon>Bacillales</taxon>
        <taxon>Bacillaceae</taxon>
        <taxon>Perspicuibacillus</taxon>
    </lineage>
</organism>
<feature type="transmembrane region" description="Helical" evidence="7">
    <location>
        <begin position="274"/>
        <end position="292"/>
    </location>
</feature>
<evidence type="ECO:0000256" key="1">
    <source>
        <dbReference type="ARBA" id="ARBA00004651"/>
    </source>
</evidence>
<reference evidence="9" key="1">
    <citation type="submission" date="2022-10" db="EMBL/GenBank/DDBJ databases">
        <title>Description of Fervidibacillus gen. nov. in the family Fervidibacillaceae fam. nov. with two species, Fervidibacillus albus sp. nov., and Fervidibacillus halotolerans sp. nov., isolated from tidal flat sediments.</title>
        <authorList>
            <person name="Kwon K.K."/>
            <person name="Yang S.-H."/>
        </authorList>
    </citation>
    <scope>NUCLEOTIDE SEQUENCE</scope>
    <source>
        <strain evidence="9">JCM 19140</strain>
    </source>
</reference>
<evidence type="ECO:0000256" key="4">
    <source>
        <dbReference type="ARBA" id="ARBA00022692"/>
    </source>
</evidence>
<dbReference type="InterPro" id="IPR020846">
    <property type="entry name" value="MFS_dom"/>
</dbReference>
<feature type="transmembrane region" description="Helical" evidence="7">
    <location>
        <begin position="7"/>
        <end position="32"/>
    </location>
</feature>
<dbReference type="GO" id="GO:0005886">
    <property type="term" value="C:plasma membrane"/>
    <property type="evidence" value="ECO:0007669"/>
    <property type="project" value="UniProtKB-SubCell"/>
</dbReference>
<feature type="domain" description="Major facilitator superfamily (MFS) profile" evidence="8">
    <location>
        <begin position="7"/>
        <end position="387"/>
    </location>
</feature>
<dbReference type="Proteomes" id="UP001209318">
    <property type="component" value="Unassembled WGS sequence"/>
</dbReference>
<evidence type="ECO:0000256" key="6">
    <source>
        <dbReference type="ARBA" id="ARBA00023136"/>
    </source>
</evidence>
<comment type="subcellular location">
    <subcellularLocation>
        <location evidence="1">Cell membrane</location>
        <topology evidence="1">Multi-pass membrane protein</topology>
    </subcellularLocation>
</comment>
<dbReference type="InterPro" id="IPR047200">
    <property type="entry name" value="MFS_YcaD-like"/>
</dbReference>
<dbReference type="InterPro" id="IPR036259">
    <property type="entry name" value="MFS_trans_sf"/>
</dbReference>
<dbReference type="InterPro" id="IPR011701">
    <property type="entry name" value="MFS"/>
</dbReference>
<keyword evidence="10" id="KW-1185">Reference proteome</keyword>
<gene>
    <name evidence="9" type="ORF">OEV98_13305</name>
</gene>
<dbReference type="SUPFAM" id="SSF103473">
    <property type="entry name" value="MFS general substrate transporter"/>
    <property type="match status" value="1"/>
</dbReference>
<keyword evidence="6 7" id="KW-0472">Membrane</keyword>
<dbReference type="RefSeq" id="WP_263073808.1">
    <property type="nucleotide sequence ID" value="NZ_JAOUSF010000004.1"/>
</dbReference>
<dbReference type="PANTHER" id="PTHR23521">
    <property type="entry name" value="TRANSPORTER MFS SUPERFAMILY"/>
    <property type="match status" value="1"/>
</dbReference>
<evidence type="ECO:0000256" key="5">
    <source>
        <dbReference type="ARBA" id="ARBA00022989"/>
    </source>
</evidence>
<evidence type="ECO:0000256" key="3">
    <source>
        <dbReference type="ARBA" id="ARBA00022475"/>
    </source>
</evidence>
<feature type="transmembrane region" description="Helical" evidence="7">
    <location>
        <begin position="159"/>
        <end position="178"/>
    </location>
</feature>
<dbReference type="Pfam" id="PF07690">
    <property type="entry name" value="MFS_1"/>
    <property type="match status" value="1"/>
</dbReference>
<dbReference type="CDD" id="cd17477">
    <property type="entry name" value="MFS_YcaD_like"/>
    <property type="match status" value="1"/>
</dbReference>
<dbReference type="AlphaFoldDB" id="A0AAE3LP36"/>
<dbReference type="Gene3D" id="1.20.1250.20">
    <property type="entry name" value="MFS general substrate transporter like domains"/>
    <property type="match status" value="2"/>
</dbReference>
<feature type="transmembrane region" description="Helical" evidence="7">
    <location>
        <begin position="94"/>
        <end position="111"/>
    </location>
</feature>
<evidence type="ECO:0000256" key="2">
    <source>
        <dbReference type="ARBA" id="ARBA00022448"/>
    </source>
</evidence>
<dbReference type="PANTHER" id="PTHR23521:SF2">
    <property type="entry name" value="TRANSPORTER MFS SUPERFAMILY"/>
    <property type="match status" value="1"/>
</dbReference>
<feature type="transmembrane region" description="Helical" evidence="7">
    <location>
        <begin position="242"/>
        <end position="262"/>
    </location>
</feature>
<feature type="transmembrane region" description="Helical" evidence="7">
    <location>
        <begin position="132"/>
        <end position="153"/>
    </location>
</feature>
<dbReference type="GO" id="GO:0022857">
    <property type="term" value="F:transmembrane transporter activity"/>
    <property type="evidence" value="ECO:0007669"/>
    <property type="project" value="InterPro"/>
</dbReference>